<dbReference type="Proteomes" id="UP000256321">
    <property type="component" value="Unassembled WGS sequence"/>
</dbReference>
<dbReference type="InterPro" id="IPR036237">
    <property type="entry name" value="Xyl_isomerase-like_sf"/>
</dbReference>
<dbReference type="InterPro" id="IPR050312">
    <property type="entry name" value="IolE/XylAMocC-like"/>
</dbReference>
<dbReference type="Gene3D" id="3.20.20.150">
    <property type="entry name" value="Divalent-metal-dependent TIM barrel enzymes"/>
    <property type="match status" value="1"/>
</dbReference>
<dbReference type="EMBL" id="JACRTI010000008">
    <property type="protein sequence ID" value="MBC8601093.1"/>
    <property type="molecule type" value="Genomic_DNA"/>
</dbReference>
<dbReference type="Pfam" id="PF01261">
    <property type="entry name" value="AP_endonuc_2"/>
    <property type="match status" value="1"/>
</dbReference>
<name>A0A3D8HGS1_9BACT</name>
<evidence type="ECO:0000313" key="5">
    <source>
        <dbReference type="Proteomes" id="UP000256321"/>
    </source>
</evidence>
<dbReference type="PANTHER" id="PTHR12110:SF21">
    <property type="entry name" value="XYLOSE ISOMERASE-LIKE TIM BARREL DOMAIN-CONTAINING PROTEIN"/>
    <property type="match status" value="1"/>
</dbReference>
<reference evidence="3 6" key="2">
    <citation type="submission" date="2020-08" db="EMBL/GenBank/DDBJ databases">
        <title>Genome public.</title>
        <authorList>
            <person name="Liu C."/>
            <person name="Sun Q."/>
        </authorList>
    </citation>
    <scope>NUCLEOTIDE SEQUENCE [LARGE SCALE GENOMIC DNA]</scope>
    <source>
        <strain evidence="3 6">426_9</strain>
    </source>
</reference>
<feature type="chain" id="PRO_5017640291" evidence="1">
    <location>
        <begin position="22"/>
        <end position="284"/>
    </location>
</feature>
<sequence length="284" mass="31232">MKTRFVILFITLFCFVSFLQAQSLADRIGVCTSVNKALLLKQAGCSYVEIGIRSFLMPDQPDSAFAANLQVAKEAELPLYSGNSFFPGDLRLTGPDVCLDEILKYGKVAIRRAHEVGVKILVLGSGNARNIPDGFSREEATGQFTTLCRKLAEYAAGYDVYVVIEPLQSSETNFINTVRQGTEIAKAVDHPNLGVLADFFHMLRENEDAGALIDAGKWLKHCHIAENEIRSAPGVKGDDFTPFFKALHQAGYAGALSIECKWDNMDNQLATSVAAIKEQIRKSY</sequence>
<feature type="signal peptide" evidence="1">
    <location>
        <begin position="1"/>
        <end position="21"/>
    </location>
</feature>
<evidence type="ECO:0000313" key="4">
    <source>
        <dbReference type="EMBL" id="RDU50156.1"/>
    </source>
</evidence>
<evidence type="ECO:0000256" key="1">
    <source>
        <dbReference type="SAM" id="SignalP"/>
    </source>
</evidence>
<comment type="caution">
    <text evidence="4">The sequence shown here is derived from an EMBL/GenBank/DDBJ whole genome shotgun (WGS) entry which is preliminary data.</text>
</comment>
<dbReference type="InterPro" id="IPR013022">
    <property type="entry name" value="Xyl_isomerase-like_TIM-brl"/>
</dbReference>
<evidence type="ECO:0000313" key="6">
    <source>
        <dbReference type="Proteomes" id="UP000629596"/>
    </source>
</evidence>
<dbReference type="SUPFAM" id="SSF51658">
    <property type="entry name" value="Xylose isomerase-like"/>
    <property type="match status" value="1"/>
</dbReference>
<dbReference type="PANTHER" id="PTHR12110">
    <property type="entry name" value="HYDROXYPYRUVATE ISOMERASE"/>
    <property type="match status" value="1"/>
</dbReference>
<proteinExistence type="predicted"/>
<keyword evidence="4" id="KW-0413">Isomerase</keyword>
<dbReference type="EMBL" id="QREV01000008">
    <property type="protein sequence ID" value="RDU50156.1"/>
    <property type="molecule type" value="Genomic_DNA"/>
</dbReference>
<gene>
    <name evidence="4" type="ORF">DWU89_05190</name>
    <name evidence="3" type="ORF">H8784_05085</name>
</gene>
<reference evidence="4 5" key="1">
    <citation type="submission" date="2018-07" db="EMBL/GenBank/DDBJ databases">
        <title>Parabacteroides acidifaciens nov. sp., isolated from human feces.</title>
        <authorList>
            <person name="Wang Y.J."/>
        </authorList>
    </citation>
    <scope>NUCLEOTIDE SEQUENCE [LARGE SCALE GENOMIC DNA]</scope>
    <source>
        <strain evidence="4 5">426-9</strain>
    </source>
</reference>
<keyword evidence="1" id="KW-0732">Signal</keyword>
<protein>
    <submittedName>
        <fullName evidence="4">Sugar phosphate isomerase/epimerase</fullName>
    </submittedName>
</protein>
<dbReference type="RefSeq" id="WP_115498613.1">
    <property type="nucleotide sequence ID" value="NZ_JACRTI010000008.1"/>
</dbReference>
<feature type="domain" description="Xylose isomerase-like TIM barrel" evidence="2">
    <location>
        <begin position="39"/>
        <end position="276"/>
    </location>
</feature>
<dbReference type="GO" id="GO:0016853">
    <property type="term" value="F:isomerase activity"/>
    <property type="evidence" value="ECO:0007669"/>
    <property type="project" value="UniProtKB-KW"/>
</dbReference>
<dbReference type="AlphaFoldDB" id="A0A3D8HGS1"/>
<organism evidence="4 5">
    <name type="scientific">Parabacteroides acidifaciens</name>
    <dbReference type="NCBI Taxonomy" id="2290935"/>
    <lineage>
        <taxon>Bacteria</taxon>
        <taxon>Pseudomonadati</taxon>
        <taxon>Bacteroidota</taxon>
        <taxon>Bacteroidia</taxon>
        <taxon>Bacteroidales</taxon>
        <taxon>Tannerellaceae</taxon>
        <taxon>Parabacteroides</taxon>
    </lineage>
</organism>
<dbReference type="Proteomes" id="UP000629596">
    <property type="component" value="Unassembled WGS sequence"/>
</dbReference>
<evidence type="ECO:0000259" key="2">
    <source>
        <dbReference type="Pfam" id="PF01261"/>
    </source>
</evidence>
<evidence type="ECO:0000313" key="3">
    <source>
        <dbReference type="EMBL" id="MBC8601093.1"/>
    </source>
</evidence>
<keyword evidence="6" id="KW-1185">Reference proteome</keyword>
<accession>A0A3D8HGS1</accession>